<evidence type="ECO:0000313" key="10">
    <source>
        <dbReference type="Proteomes" id="UP000228689"/>
    </source>
</evidence>
<evidence type="ECO:0000256" key="1">
    <source>
        <dbReference type="ARBA" id="ARBA00006540"/>
    </source>
</evidence>
<dbReference type="FunFam" id="2.40.30.10:FF:000004">
    <property type="entry name" value="50S ribosomal protein L3"/>
    <property type="match status" value="1"/>
</dbReference>
<dbReference type="AlphaFoldDB" id="A0A2M7RE52"/>
<comment type="caution">
    <text evidence="9">The sequence shown here is derived from an EMBL/GenBank/DDBJ whole genome shotgun (WGS) entry which is preliminary data.</text>
</comment>
<protein>
    <recommendedName>
        <fullName evidence="6 7">Large ribosomal subunit protein uL3</fullName>
    </recommendedName>
</protein>
<gene>
    <name evidence="7" type="primary">rplC</name>
    <name evidence="9" type="ORF">COY67_02040</name>
</gene>
<keyword evidence="4 7" id="KW-0689">Ribosomal protein</keyword>
<evidence type="ECO:0000256" key="5">
    <source>
        <dbReference type="ARBA" id="ARBA00023274"/>
    </source>
</evidence>
<dbReference type="Pfam" id="PF00297">
    <property type="entry name" value="Ribosomal_L3"/>
    <property type="match status" value="1"/>
</dbReference>
<proteinExistence type="inferred from homology"/>
<keyword evidence="5 7" id="KW-0687">Ribonucleoprotein</keyword>
<evidence type="ECO:0000256" key="2">
    <source>
        <dbReference type="ARBA" id="ARBA00022730"/>
    </source>
</evidence>
<dbReference type="InterPro" id="IPR019927">
    <property type="entry name" value="Ribosomal_uL3_bac/org-type"/>
</dbReference>
<dbReference type="InterPro" id="IPR009000">
    <property type="entry name" value="Transl_B-barrel_sf"/>
</dbReference>
<evidence type="ECO:0000256" key="7">
    <source>
        <dbReference type="HAMAP-Rule" id="MF_01325"/>
    </source>
</evidence>
<dbReference type="EMBL" id="PFMC01000056">
    <property type="protein sequence ID" value="PIY94831.1"/>
    <property type="molecule type" value="Genomic_DNA"/>
</dbReference>
<dbReference type="GO" id="GO:0006412">
    <property type="term" value="P:translation"/>
    <property type="evidence" value="ECO:0007669"/>
    <property type="project" value="UniProtKB-UniRule"/>
</dbReference>
<comment type="similarity">
    <text evidence="1 7">Belongs to the universal ribosomal protein uL3 family.</text>
</comment>
<name>A0A2M7RE52_9BACT</name>
<feature type="region of interest" description="Disordered" evidence="8">
    <location>
        <begin position="231"/>
        <end position="260"/>
    </location>
</feature>
<evidence type="ECO:0000256" key="6">
    <source>
        <dbReference type="ARBA" id="ARBA00035243"/>
    </source>
</evidence>
<sequence>MKLIIGKKLNMTQIFTPQGDVLPVTIINIEPVTITQIKTKKNDGYQAIQIGAGTKKKVNKPQTGHLKGKNFRYVKECRMPIADLQVGDSWGVEAFSEGEKIKITGITKGKGFQGVVKRWGFRGSPASHGHKDQLRMPGSIGTTGPARVFKGMRMGGHMGNVTTSIKWLEIVKIDTATSQIYVKGAVPGARHSLLYIFSEGDLVTIKKAANDQVAAKETPEIEEIKEVTAEVANEETTASQEETVDQATTVNDGANDKKNA</sequence>
<dbReference type="Proteomes" id="UP000228689">
    <property type="component" value="Unassembled WGS sequence"/>
</dbReference>
<evidence type="ECO:0000256" key="3">
    <source>
        <dbReference type="ARBA" id="ARBA00022884"/>
    </source>
</evidence>
<organism evidence="9 10">
    <name type="scientific">Candidatus Komeilibacteria bacterium CG_4_10_14_0_8_um_filter_37_78</name>
    <dbReference type="NCBI Taxonomy" id="1974471"/>
    <lineage>
        <taxon>Bacteria</taxon>
        <taxon>Candidatus Komeiliibacteriota</taxon>
    </lineage>
</organism>
<dbReference type="NCBIfam" id="TIGR03625">
    <property type="entry name" value="L3_bact"/>
    <property type="match status" value="1"/>
</dbReference>
<keyword evidence="2 7" id="KW-0699">rRNA-binding</keyword>
<evidence type="ECO:0000313" key="9">
    <source>
        <dbReference type="EMBL" id="PIY94831.1"/>
    </source>
</evidence>
<dbReference type="PANTHER" id="PTHR11229:SF16">
    <property type="entry name" value="LARGE RIBOSOMAL SUBUNIT PROTEIN UL3C"/>
    <property type="match status" value="1"/>
</dbReference>
<accession>A0A2M7RE52</accession>
<dbReference type="GO" id="GO:0019843">
    <property type="term" value="F:rRNA binding"/>
    <property type="evidence" value="ECO:0007669"/>
    <property type="project" value="UniProtKB-UniRule"/>
</dbReference>
<dbReference type="Gene3D" id="3.30.160.810">
    <property type="match status" value="1"/>
</dbReference>
<evidence type="ECO:0000256" key="8">
    <source>
        <dbReference type="SAM" id="MobiDB-lite"/>
    </source>
</evidence>
<comment type="function">
    <text evidence="7">One of the primary rRNA binding proteins, it binds directly near the 3'-end of the 23S rRNA, where it nucleates assembly of the 50S subunit.</text>
</comment>
<dbReference type="GO" id="GO:0003735">
    <property type="term" value="F:structural constituent of ribosome"/>
    <property type="evidence" value="ECO:0007669"/>
    <property type="project" value="UniProtKB-UniRule"/>
</dbReference>
<dbReference type="Gene3D" id="2.40.30.10">
    <property type="entry name" value="Translation factors"/>
    <property type="match status" value="1"/>
</dbReference>
<dbReference type="GO" id="GO:1990904">
    <property type="term" value="C:ribonucleoprotein complex"/>
    <property type="evidence" value="ECO:0007669"/>
    <property type="project" value="UniProtKB-KW"/>
</dbReference>
<dbReference type="HAMAP" id="MF_01325_B">
    <property type="entry name" value="Ribosomal_uL3_B"/>
    <property type="match status" value="1"/>
</dbReference>
<dbReference type="GO" id="GO:0005840">
    <property type="term" value="C:ribosome"/>
    <property type="evidence" value="ECO:0007669"/>
    <property type="project" value="UniProtKB-UniRule"/>
</dbReference>
<reference evidence="10" key="1">
    <citation type="submission" date="2017-09" db="EMBL/GenBank/DDBJ databases">
        <title>Depth-based differentiation of microbial function through sediment-hosted aquifers and enrichment of novel symbionts in the deep terrestrial subsurface.</title>
        <authorList>
            <person name="Probst A.J."/>
            <person name="Ladd B."/>
            <person name="Jarett J.K."/>
            <person name="Geller-Mcgrath D.E."/>
            <person name="Sieber C.M.K."/>
            <person name="Emerson J.B."/>
            <person name="Anantharaman K."/>
            <person name="Thomas B.C."/>
            <person name="Malmstrom R."/>
            <person name="Stieglmeier M."/>
            <person name="Klingl A."/>
            <person name="Woyke T."/>
            <person name="Ryan C.M."/>
            <person name="Banfield J.F."/>
        </authorList>
    </citation>
    <scope>NUCLEOTIDE SEQUENCE [LARGE SCALE GENOMIC DNA]</scope>
</reference>
<feature type="compositionally biased region" description="Polar residues" evidence="8">
    <location>
        <begin position="239"/>
        <end position="252"/>
    </location>
</feature>
<keyword evidence="3 7" id="KW-0694">RNA-binding</keyword>
<evidence type="ECO:0000256" key="4">
    <source>
        <dbReference type="ARBA" id="ARBA00022980"/>
    </source>
</evidence>
<dbReference type="PANTHER" id="PTHR11229">
    <property type="entry name" value="50S RIBOSOMAL PROTEIN L3"/>
    <property type="match status" value="1"/>
</dbReference>
<dbReference type="InterPro" id="IPR000597">
    <property type="entry name" value="Ribosomal_uL3"/>
</dbReference>
<comment type="subunit">
    <text evidence="7">Part of the 50S ribosomal subunit. Forms a cluster with proteins L14 and L19.</text>
</comment>
<dbReference type="SUPFAM" id="SSF50447">
    <property type="entry name" value="Translation proteins"/>
    <property type="match status" value="1"/>
</dbReference>